<dbReference type="Pfam" id="PF04153">
    <property type="entry name" value="NOT2_3_5_C"/>
    <property type="match status" value="1"/>
</dbReference>
<keyword evidence="3" id="KW-0804">Transcription</keyword>
<dbReference type="EMBL" id="JOWA01000110">
    <property type="protein sequence ID" value="KEZ41232.1"/>
    <property type="molecule type" value="Genomic_DNA"/>
</dbReference>
<accession>A0A084G1M0</accession>
<name>A0A084G1M0_PSEDA</name>
<feature type="region of interest" description="Disordered" evidence="4">
    <location>
        <begin position="93"/>
        <end position="124"/>
    </location>
</feature>
<evidence type="ECO:0000256" key="1">
    <source>
        <dbReference type="ARBA" id="ARBA00007682"/>
    </source>
</evidence>
<feature type="compositionally biased region" description="Polar residues" evidence="4">
    <location>
        <begin position="93"/>
        <end position="104"/>
    </location>
</feature>
<feature type="domain" description="NOT2/NOT3/NOT5 C-terminal" evidence="5">
    <location>
        <begin position="290"/>
        <end position="410"/>
    </location>
</feature>
<feature type="region of interest" description="Disordered" evidence="4">
    <location>
        <begin position="156"/>
        <end position="245"/>
    </location>
</feature>
<dbReference type="InterPro" id="IPR007282">
    <property type="entry name" value="NOT2/3/5_C"/>
</dbReference>
<keyword evidence="2" id="KW-0805">Transcription regulation</keyword>
<dbReference type="InterPro" id="IPR040168">
    <property type="entry name" value="Not2/3/5"/>
</dbReference>
<protein>
    <recommendedName>
        <fullName evidence="5">NOT2/NOT3/NOT5 C-terminal domain-containing protein</fullName>
    </recommendedName>
</protein>
<evidence type="ECO:0000313" key="7">
    <source>
        <dbReference type="Proteomes" id="UP000028545"/>
    </source>
</evidence>
<dbReference type="Gene3D" id="2.30.30.1020">
    <property type="entry name" value="CCR4-NOT complex subunit 2/3/5, C-terminal domain"/>
    <property type="match status" value="1"/>
</dbReference>
<reference evidence="6 7" key="1">
    <citation type="journal article" date="2014" name="Genome Announc.">
        <title>Draft genome sequence of the pathogenic fungus Scedosporium apiospermum.</title>
        <authorList>
            <person name="Vandeputte P."/>
            <person name="Ghamrawi S."/>
            <person name="Rechenmann M."/>
            <person name="Iltis A."/>
            <person name="Giraud S."/>
            <person name="Fleury M."/>
            <person name="Thornton C."/>
            <person name="Delhaes L."/>
            <person name="Meyer W."/>
            <person name="Papon N."/>
            <person name="Bouchara J.P."/>
        </authorList>
    </citation>
    <scope>NUCLEOTIDE SEQUENCE [LARGE SCALE GENOMIC DNA]</scope>
    <source>
        <strain evidence="6 7">IHEM 14462</strain>
    </source>
</reference>
<feature type="region of interest" description="Disordered" evidence="4">
    <location>
        <begin position="1"/>
        <end position="78"/>
    </location>
</feature>
<evidence type="ECO:0000259" key="5">
    <source>
        <dbReference type="Pfam" id="PF04153"/>
    </source>
</evidence>
<dbReference type="GeneID" id="27726392"/>
<organism evidence="6 7">
    <name type="scientific">Pseudallescheria apiosperma</name>
    <name type="common">Scedosporium apiospermum</name>
    <dbReference type="NCBI Taxonomy" id="563466"/>
    <lineage>
        <taxon>Eukaryota</taxon>
        <taxon>Fungi</taxon>
        <taxon>Dikarya</taxon>
        <taxon>Ascomycota</taxon>
        <taxon>Pezizomycotina</taxon>
        <taxon>Sordariomycetes</taxon>
        <taxon>Hypocreomycetidae</taxon>
        <taxon>Microascales</taxon>
        <taxon>Microascaceae</taxon>
        <taxon>Scedosporium</taxon>
    </lineage>
</organism>
<dbReference type="GO" id="GO:0030015">
    <property type="term" value="C:CCR4-NOT core complex"/>
    <property type="evidence" value="ECO:0007669"/>
    <property type="project" value="InterPro"/>
</dbReference>
<feature type="compositionally biased region" description="Polar residues" evidence="4">
    <location>
        <begin position="19"/>
        <end position="32"/>
    </location>
</feature>
<proteinExistence type="inferred from homology"/>
<dbReference type="OrthoDB" id="258627at2759"/>
<evidence type="ECO:0000256" key="4">
    <source>
        <dbReference type="SAM" id="MobiDB-lite"/>
    </source>
</evidence>
<evidence type="ECO:0000256" key="2">
    <source>
        <dbReference type="ARBA" id="ARBA00023015"/>
    </source>
</evidence>
<keyword evidence="7" id="KW-1185">Reference proteome</keyword>
<comment type="caution">
    <text evidence="6">The sequence shown here is derived from an EMBL/GenBank/DDBJ whole genome shotgun (WGS) entry which is preliminary data.</text>
</comment>
<dbReference type="InterPro" id="IPR038635">
    <property type="entry name" value="CCR4-NOT_su2/3/5_C_sf"/>
</dbReference>
<sequence length="419" mass="44835">METAESAEALRKNGVNEFPSLSNSAQVPASSQGGMWSAGAGIGGARGVTGQVPRQGSAPLPQQTQQEDMFPGASGRLPANQNVFRFGNQSTINASTSSQVQPSSVDDFPPLNRIGGDPSQERGASLMSALGFGSQNNSSAASGQSARAENGLLSALSANRGGSDGRNASSGSRSQDSREGASGSDARQKAGSFREGSLAASEGSPKAAETRNRLGAIGNAPPPSKAKEVEEPSVPEVQDPLAGMAPEDKWGLKGLRTLMNNYPDYNAMVLGVDPNSLGLDLASSELISTQIYSLFDDQPPRPAIPHFRLPDCYSVNNVQPIETKISSFNEDTLFFIFYANAGDVTQHLAAQELHQRSWRWHKKLQIWLTKDEHMVPQQVSPTAERGFYIIWDPARFQRDRREFTLHYGDLDTTLGGGAQ</sequence>
<dbReference type="VEuPathDB" id="FungiDB:SAPIO_CDS7320"/>
<dbReference type="OMA" id="RGVYLLW"/>
<comment type="similarity">
    <text evidence="1">Belongs to the CNOT2/3/5 family.</text>
</comment>
<evidence type="ECO:0000256" key="3">
    <source>
        <dbReference type="ARBA" id="ARBA00023163"/>
    </source>
</evidence>
<dbReference type="GO" id="GO:0006355">
    <property type="term" value="P:regulation of DNA-templated transcription"/>
    <property type="evidence" value="ECO:0007669"/>
    <property type="project" value="InterPro"/>
</dbReference>
<dbReference type="Proteomes" id="UP000028545">
    <property type="component" value="Unassembled WGS sequence"/>
</dbReference>
<dbReference type="RefSeq" id="XP_016641031.1">
    <property type="nucleotide sequence ID" value="XM_016789204.1"/>
</dbReference>
<evidence type="ECO:0000313" key="6">
    <source>
        <dbReference type="EMBL" id="KEZ41232.1"/>
    </source>
</evidence>
<dbReference type="GO" id="GO:0000289">
    <property type="term" value="P:nuclear-transcribed mRNA poly(A) tail shortening"/>
    <property type="evidence" value="ECO:0007669"/>
    <property type="project" value="UniProtKB-ARBA"/>
</dbReference>
<dbReference type="KEGG" id="sapo:SAPIO_CDS7320"/>
<dbReference type="HOGENOM" id="CLU_032319_0_1_1"/>
<dbReference type="AlphaFoldDB" id="A0A084G1M0"/>
<dbReference type="PANTHER" id="PTHR23326">
    <property type="entry name" value="CCR4 NOT-RELATED"/>
    <property type="match status" value="1"/>
</dbReference>
<gene>
    <name evidence="6" type="ORF">SAPIO_CDS7320</name>
</gene>